<proteinExistence type="predicted"/>
<protein>
    <submittedName>
        <fullName evidence="1">Uncharacterized protein</fullName>
    </submittedName>
</protein>
<reference evidence="1" key="1">
    <citation type="submission" date="2020-07" db="EMBL/GenBank/DDBJ databases">
        <title>Huge and variable diversity of episymbiotic CPR bacteria and DPANN archaea in groundwater ecosystems.</title>
        <authorList>
            <person name="He C.Y."/>
            <person name="Keren R."/>
            <person name="Whittaker M."/>
            <person name="Farag I.F."/>
            <person name="Doudna J."/>
            <person name="Cate J.H.D."/>
            <person name="Banfield J.F."/>
        </authorList>
    </citation>
    <scope>NUCLEOTIDE SEQUENCE</scope>
    <source>
        <strain evidence="1">NC_groundwater_1586_Pr3_B-0.1um_66_15</strain>
    </source>
</reference>
<comment type="caution">
    <text evidence="1">The sequence shown here is derived from an EMBL/GenBank/DDBJ whole genome shotgun (WGS) entry which is preliminary data.</text>
</comment>
<sequence>MVVMLLPMNEHSTAPLAELPPDMRPGELAAFKDAVGRCSKYLEFGSGGSTLVALRSSPQRIWSVESDPAWVAKLRVYPEVQSAEASGRLQFITPQLGTIGEYGRPLDETTRATWPTYYQAVTSTPGAADADLFFIDGRFRVACALMVVRHGSRESTILIHDFWNRPAYHSALPFLRWRKSVDTLGIFSPAEHFQADEFEAVLASHQFDRS</sequence>
<dbReference type="AlphaFoldDB" id="A0A933L1J3"/>
<dbReference type="InterPro" id="IPR029063">
    <property type="entry name" value="SAM-dependent_MTases_sf"/>
</dbReference>
<accession>A0A933L1J3</accession>
<dbReference type="Gene3D" id="3.40.50.150">
    <property type="entry name" value="Vaccinia Virus protein VP39"/>
    <property type="match status" value="1"/>
</dbReference>
<organism evidence="1 2">
    <name type="scientific">Devosia nanyangense</name>
    <dbReference type="NCBI Taxonomy" id="1228055"/>
    <lineage>
        <taxon>Bacteria</taxon>
        <taxon>Pseudomonadati</taxon>
        <taxon>Pseudomonadota</taxon>
        <taxon>Alphaproteobacteria</taxon>
        <taxon>Hyphomicrobiales</taxon>
        <taxon>Devosiaceae</taxon>
        <taxon>Devosia</taxon>
    </lineage>
</organism>
<dbReference type="EMBL" id="JACRAF010000025">
    <property type="protein sequence ID" value="MBI4921841.1"/>
    <property type="molecule type" value="Genomic_DNA"/>
</dbReference>
<dbReference type="Proteomes" id="UP000782610">
    <property type="component" value="Unassembled WGS sequence"/>
</dbReference>
<gene>
    <name evidence="1" type="ORF">HY834_08835</name>
</gene>
<evidence type="ECO:0000313" key="2">
    <source>
        <dbReference type="Proteomes" id="UP000782610"/>
    </source>
</evidence>
<name>A0A933L1J3_9HYPH</name>
<evidence type="ECO:0000313" key="1">
    <source>
        <dbReference type="EMBL" id="MBI4921841.1"/>
    </source>
</evidence>